<gene>
    <name evidence="3" type="ORF">ACHAXA_008639</name>
</gene>
<proteinExistence type="predicted"/>
<keyword evidence="4" id="KW-1185">Reference proteome</keyword>
<comment type="caution">
    <text evidence="3">The sequence shown here is derived from an EMBL/GenBank/DDBJ whole genome shotgun (WGS) entry which is preliminary data.</text>
</comment>
<dbReference type="PANTHER" id="PTHR24111:SF0">
    <property type="entry name" value="LEUCINE-RICH REPEAT-CONTAINING PROTEIN"/>
    <property type="match status" value="1"/>
</dbReference>
<feature type="region of interest" description="Disordered" evidence="2">
    <location>
        <begin position="1"/>
        <end position="75"/>
    </location>
</feature>
<evidence type="ECO:0000256" key="1">
    <source>
        <dbReference type="ARBA" id="ARBA00022737"/>
    </source>
</evidence>
<dbReference type="EMBL" id="JALLPB020000342">
    <property type="protein sequence ID" value="KAL3810271.1"/>
    <property type="molecule type" value="Genomic_DNA"/>
</dbReference>
<dbReference type="InterPro" id="IPR052201">
    <property type="entry name" value="LRR-containing_regulator"/>
</dbReference>
<evidence type="ECO:0000256" key="2">
    <source>
        <dbReference type="SAM" id="MobiDB-lite"/>
    </source>
</evidence>
<reference evidence="3 4" key="1">
    <citation type="submission" date="2024-10" db="EMBL/GenBank/DDBJ databases">
        <title>Updated reference genomes for cyclostephanoid diatoms.</title>
        <authorList>
            <person name="Roberts W.R."/>
            <person name="Alverson A.J."/>
        </authorList>
    </citation>
    <scope>NUCLEOTIDE SEQUENCE [LARGE SCALE GENOMIC DNA]</scope>
    <source>
        <strain evidence="3 4">AJA228-03</strain>
    </source>
</reference>
<evidence type="ECO:0008006" key="5">
    <source>
        <dbReference type="Google" id="ProtNLM"/>
    </source>
</evidence>
<dbReference type="AlphaFoldDB" id="A0ABD3RES5"/>
<dbReference type="PANTHER" id="PTHR24111">
    <property type="entry name" value="LEUCINE-RICH REPEAT-CONTAINING PROTEIN 34"/>
    <property type="match status" value="1"/>
</dbReference>
<name>A0ABD3RES5_9STRA</name>
<dbReference type="SUPFAM" id="SSF52047">
    <property type="entry name" value="RNI-like"/>
    <property type="match status" value="1"/>
</dbReference>
<dbReference type="InterPro" id="IPR032675">
    <property type="entry name" value="LRR_dom_sf"/>
</dbReference>
<organism evidence="3 4">
    <name type="scientific">Cyclostephanos tholiformis</name>
    <dbReference type="NCBI Taxonomy" id="382380"/>
    <lineage>
        <taxon>Eukaryota</taxon>
        <taxon>Sar</taxon>
        <taxon>Stramenopiles</taxon>
        <taxon>Ochrophyta</taxon>
        <taxon>Bacillariophyta</taxon>
        <taxon>Coscinodiscophyceae</taxon>
        <taxon>Thalassiosirophycidae</taxon>
        <taxon>Stephanodiscales</taxon>
        <taxon>Stephanodiscaceae</taxon>
        <taxon>Cyclostephanos</taxon>
    </lineage>
</organism>
<evidence type="ECO:0000313" key="4">
    <source>
        <dbReference type="Proteomes" id="UP001530377"/>
    </source>
</evidence>
<evidence type="ECO:0000313" key="3">
    <source>
        <dbReference type="EMBL" id="KAL3810271.1"/>
    </source>
</evidence>
<feature type="compositionally biased region" description="Polar residues" evidence="2">
    <location>
        <begin position="64"/>
        <end position="74"/>
    </location>
</feature>
<dbReference type="Proteomes" id="UP001530377">
    <property type="component" value="Unassembled WGS sequence"/>
</dbReference>
<dbReference type="Gene3D" id="3.80.10.10">
    <property type="entry name" value="Ribonuclease Inhibitor"/>
    <property type="match status" value="1"/>
</dbReference>
<protein>
    <recommendedName>
        <fullName evidence="5">RNI-like protein</fullName>
    </recommendedName>
</protein>
<keyword evidence="1" id="KW-0677">Repeat</keyword>
<sequence>MIRPKGPMEETTQPPPSAFQKEDADLTDNGQEDVSSAGVGANVATEESPAVPYKGFGDSGEAHLTSSKSGTTADSGMFMGLAHRLRRMLNPRSTDIQQLLVKLQTQFQELEVDHKKYCHLRGAPKWNASELKTASTNEVDDLQDPRHPLNNPKLITEVHFVGRMATDPCIVELSTLLKNRDHLGSITELWLNNNLISDDGAAAIASFLETTSCALVELWLGDNRIGPTGTALIAAALSNNVKLKCLGLYLNPIGNGGASTLAQMLRTNHTLSTLDIHGCGNHGKNNEVLEGYGCKVVKVKDGTEYVATDFIPRGEVDEGFVTDQRLLDAIQTFVAFNRIDPTREQTIRGFVTRGQQNRKIVSNFISTLSCQPAKEKLSDEEKTTWKNCEWERLYTELEGARAVKEALLKDEPNEGENLAGTFPPDAEENKIGQHLDDEFICTDSRSWRDLKLGITGSSK</sequence>
<dbReference type="SMART" id="SM00368">
    <property type="entry name" value="LRR_RI"/>
    <property type="match status" value="3"/>
</dbReference>
<accession>A0ABD3RES5</accession>